<dbReference type="SUPFAM" id="SSF56300">
    <property type="entry name" value="Metallo-dependent phosphatases"/>
    <property type="match status" value="1"/>
</dbReference>
<gene>
    <name evidence="3" type="ORF">COT92_02970</name>
</gene>
<evidence type="ECO:0000313" key="3">
    <source>
        <dbReference type="EMBL" id="PIR96086.1"/>
    </source>
</evidence>
<proteinExistence type="predicted"/>
<dbReference type="Gene3D" id="3.60.21.10">
    <property type="match status" value="1"/>
</dbReference>
<feature type="binding site" evidence="2">
    <location>
        <position position="41"/>
    </location>
    <ligand>
        <name>Fe cation</name>
        <dbReference type="ChEBI" id="CHEBI:24875"/>
        <label>1</label>
    </ligand>
</feature>
<feature type="binding site" evidence="2">
    <location>
        <position position="40"/>
    </location>
    <ligand>
        <name>Fe cation</name>
        <dbReference type="ChEBI" id="CHEBI:24875"/>
        <label>2</label>
    </ligand>
</feature>
<evidence type="ECO:0000256" key="2">
    <source>
        <dbReference type="PIRSR" id="PIRSR004789-51"/>
    </source>
</evidence>
<evidence type="ECO:0000256" key="1">
    <source>
        <dbReference type="PIRSR" id="PIRSR004789-50"/>
    </source>
</evidence>
<name>A0A2H0VAG1_9BACT</name>
<feature type="binding site" evidence="2">
    <location>
        <position position="68"/>
    </location>
    <ligand>
        <name>Fe cation</name>
        <dbReference type="ChEBI" id="CHEBI:24875"/>
        <label>2</label>
    </ligand>
</feature>
<dbReference type="InterPro" id="IPR029052">
    <property type="entry name" value="Metallo-depent_PP-like"/>
</dbReference>
<accession>A0A2H0VAG1</accession>
<feature type="binding site" evidence="2">
    <location>
        <position position="184"/>
    </location>
    <ligand>
        <name>Fe cation</name>
        <dbReference type="ChEBI" id="CHEBI:24875"/>
        <label>1</label>
    </ligand>
</feature>
<dbReference type="Pfam" id="PF13277">
    <property type="entry name" value="YmdB"/>
    <property type="match status" value="1"/>
</dbReference>
<evidence type="ECO:0000313" key="4">
    <source>
        <dbReference type="Proteomes" id="UP000230922"/>
    </source>
</evidence>
<feature type="binding site" evidence="2">
    <location>
        <position position="40"/>
    </location>
    <ligand>
        <name>Fe cation</name>
        <dbReference type="ChEBI" id="CHEBI:24875"/>
        <label>1</label>
    </ligand>
</feature>
<feature type="binding site" evidence="2">
    <location>
        <position position="9"/>
    </location>
    <ligand>
        <name>Fe cation</name>
        <dbReference type="ChEBI" id="CHEBI:24875"/>
        <label>1</label>
    </ligand>
</feature>
<dbReference type="InterPro" id="IPR005235">
    <property type="entry name" value="YmdB-like"/>
</dbReference>
<feature type="active site" description="Proton donor" evidence="1">
    <location>
        <position position="69"/>
    </location>
</feature>
<dbReference type="EMBL" id="PFAK01000048">
    <property type="protein sequence ID" value="PIR96086.1"/>
    <property type="molecule type" value="Genomic_DNA"/>
</dbReference>
<dbReference type="NCBIfam" id="TIGR00282">
    <property type="entry name" value="TIGR00282 family metallophosphoesterase"/>
    <property type="match status" value="1"/>
</dbReference>
<dbReference type="AlphaFoldDB" id="A0A2H0VAG1"/>
<sequence>MPKILFIGDIVGKAGRKVLLEVLPKWKEKHKPDVIIVNVENLAHGKGVTPSTMAEVDELGADVYTSGNHIFKKNDLSTQCFEKYPNLIRPANFEGDLPGKGFYRFEKGGRHYLIANFNGKVFFEQQYQGEISNPFFAADKFLEANAQKGDIILIDFHSEATSEKVAFAWHMDGRITAVLGTHTHVPTADARILPQGTAYISDVGMTGARDSVIGVKKENALTMFLEQGGFRNEPENEGVLMVNGVLIEVSNHGKAEKIERAYKEISN</sequence>
<dbReference type="Proteomes" id="UP000230922">
    <property type="component" value="Unassembled WGS sequence"/>
</dbReference>
<feature type="binding site" evidence="2">
    <location>
        <position position="157"/>
    </location>
    <ligand>
        <name>Fe cation</name>
        <dbReference type="ChEBI" id="CHEBI:24875"/>
        <label>2</label>
    </ligand>
</feature>
<reference evidence="4" key="1">
    <citation type="submission" date="2017-09" db="EMBL/GenBank/DDBJ databases">
        <title>Depth-based differentiation of microbial function through sediment-hosted aquifers and enrichment of novel symbionts in the deep terrestrial subsurface.</title>
        <authorList>
            <person name="Probst A.J."/>
            <person name="Ladd B."/>
            <person name="Jarett J.K."/>
            <person name="Geller-Mcgrath D.E."/>
            <person name="Sieber C.M.K."/>
            <person name="Emerson J.B."/>
            <person name="Anantharaman K."/>
            <person name="Thomas B.C."/>
            <person name="Malmstrom R."/>
            <person name="Stieglmeier M."/>
            <person name="Klingl A."/>
            <person name="Woyke T."/>
            <person name="Ryan C.M."/>
            <person name="Banfield J.F."/>
        </authorList>
    </citation>
    <scope>NUCLEOTIDE SEQUENCE [LARGE SCALE GENOMIC DNA]</scope>
</reference>
<dbReference type="PIRSF" id="PIRSF004789">
    <property type="entry name" value="DR1281"/>
    <property type="match status" value="1"/>
</dbReference>
<dbReference type="GO" id="GO:0004113">
    <property type="term" value="F:2',3'-cyclic-nucleotide 3'-phosphodiesterase activity"/>
    <property type="evidence" value="ECO:0007669"/>
    <property type="project" value="TreeGrafter"/>
</dbReference>
<feature type="binding site" evidence="2">
    <location>
        <position position="182"/>
    </location>
    <ligand>
        <name>Fe cation</name>
        <dbReference type="ChEBI" id="CHEBI:24875"/>
        <label>2</label>
    </ligand>
</feature>
<dbReference type="GO" id="GO:0046872">
    <property type="term" value="F:metal ion binding"/>
    <property type="evidence" value="ECO:0007669"/>
    <property type="project" value="UniProtKB-KW"/>
</dbReference>
<keyword evidence="2" id="KW-0479">Metal-binding</keyword>
<organism evidence="3 4">
    <name type="scientific">Candidatus Doudnabacteria bacterium CG10_big_fil_rev_8_21_14_0_10_42_18</name>
    <dbReference type="NCBI Taxonomy" id="1974552"/>
    <lineage>
        <taxon>Bacteria</taxon>
        <taxon>Candidatus Doudnaibacteriota</taxon>
    </lineage>
</organism>
<dbReference type="PANTHER" id="PTHR36303">
    <property type="entry name" value="2',3'-CYCLIC-NUCLEOTIDE 2'-PHOSPHODIESTERASE"/>
    <property type="match status" value="1"/>
</dbReference>
<protein>
    <submittedName>
        <fullName evidence="3">TIGR00282 family metallophosphoesterase</fullName>
    </submittedName>
</protein>
<dbReference type="PANTHER" id="PTHR36303:SF1">
    <property type="entry name" value="2',3'-CYCLIC-NUCLEOTIDE 2'-PHOSPHODIESTERASE"/>
    <property type="match status" value="1"/>
</dbReference>
<comment type="caution">
    <text evidence="3">The sequence shown here is derived from an EMBL/GenBank/DDBJ whole genome shotgun (WGS) entry which is preliminary data.</text>
</comment>